<protein>
    <submittedName>
        <fullName evidence="1">Uncharacterized protein</fullName>
    </submittedName>
</protein>
<organism evidence="1 2">
    <name type="scientific">Genlisea aurea</name>
    <dbReference type="NCBI Taxonomy" id="192259"/>
    <lineage>
        <taxon>Eukaryota</taxon>
        <taxon>Viridiplantae</taxon>
        <taxon>Streptophyta</taxon>
        <taxon>Embryophyta</taxon>
        <taxon>Tracheophyta</taxon>
        <taxon>Spermatophyta</taxon>
        <taxon>Magnoliopsida</taxon>
        <taxon>eudicotyledons</taxon>
        <taxon>Gunneridae</taxon>
        <taxon>Pentapetalae</taxon>
        <taxon>asterids</taxon>
        <taxon>lamiids</taxon>
        <taxon>Lamiales</taxon>
        <taxon>Lentibulariaceae</taxon>
        <taxon>Genlisea</taxon>
    </lineage>
</organism>
<proteinExistence type="predicted"/>
<dbReference type="EMBL" id="AUSU01001513">
    <property type="protein sequence ID" value="EPS70840.1"/>
    <property type="molecule type" value="Genomic_DNA"/>
</dbReference>
<gene>
    <name evidence="1" type="ORF">M569_03923</name>
</gene>
<reference evidence="1 2" key="1">
    <citation type="journal article" date="2013" name="BMC Genomics">
        <title>The miniature genome of a carnivorous plant Genlisea aurea contains a low number of genes and short non-coding sequences.</title>
        <authorList>
            <person name="Leushkin E.V."/>
            <person name="Sutormin R.A."/>
            <person name="Nabieva E.R."/>
            <person name="Penin A.A."/>
            <person name="Kondrashov A.S."/>
            <person name="Logacheva M.D."/>
        </authorList>
    </citation>
    <scope>NUCLEOTIDE SEQUENCE [LARGE SCALE GENOMIC DNA]</scope>
</reference>
<accession>S8CVL7</accession>
<evidence type="ECO:0000313" key="1">
    <source>
        <dbReference type="EMBL" id="EPS70840.1"/>
    </source>
</evidence>
<evidence type="ECO:0000313" key="2">
    <source>
        <dbReference type="Proteomes" id="UP000015453"/>
    </source>
</evidence>
<dbReference type="OrthoDB" id="913194at2759"/>
<keyword evidence="2" id="KW-1185">Reference proteome</keyword>
<feature type="non-terminal residue" evidence="1">
    <location>
        <position position="1"/>
    </location>
</feature>
<dbReference type="Proteomes" id="UP000015453">
    <property type="component" value="Unassembled WGS sequence"/>
</dbReference>
<dbReference type="PANTHER" id="PTHR33132">
    <property type="entry name" value="OSJNBB0118P14.9 PROTEIN"/>
    <property type="match status" value="1"/>
</dbReference>
<feature type="non-terminal residue" evidence="1">
    <location>
        <position position="59"/>
    </location>
</feature>
<name>S8CVL7_9LAMI</name>
<dbReference type="AlphaFoldDB" id="S8CVL7"/>
<dbReference type="PANTHER" id="PTHR33132:SF128">
    <property type="entry name" value="OS01G0778900 PROTEIN"/>
    <property type="match status" value="1"/>
</dbReference>
<comment type="caution">
    <text evidence="1">The sequence shown here is derived from an EMBL/GenBank/DDBJ whole genome shotgun (WGS) entry which is preliminary data.</text>
</comment>
<sequence>TRDVHLLTPAAVAAAREERPAPAEAGRGGGISRVCICSPTGHPGSFRCRHHRGDYRWGN</sequence>